<accession>I3X3Z9</accession>
<dbReference type="PRINTS" id="PR00455">
    <property type="entry name" value="HTHTETR"/>
</dbReference>
<evidence type="ECO:0000313" key="8">
    <source>
        <dbReference type="Proteomes" id="UP000006180"/>
    </source>
</evidence>
<evidence type="ECO:0000313" key="7">
    <source>
        <dbReference type="EMBL" id="AFL50605.1"/>
    </source>
</evidence>
<dbReference type="EMBL" id="CP003563">
    <property type="protein sequence ID" value="AFL50605.1"/>
    <property type="molecule type" value="Genomic_DNA"/>
</dbReference>
<dbReference type="Pfam" id="PF00440">
    <property type="entry name" value="TetR_N"/>
    <property type="match status" value="1"/>
</dbReference>
<evidence type="ECO:0000256" key="4">
    <source>
        <dbReference type="PROSITE-ProRule" id="PRU00335"/>
    </source>
</evidence>
<dbReference type="Pfam" id="PF17935">
    <property type="entry name" value="TetR_C_27"/>
    <property type="match status" value="1"/>
</dbReference>
<reference evidence="7 8" key="1">
    <citation type="journal article" date="2012" name="J. Bacteriol.">
        <title>Complete genome sequence of the broad-host-range strain Sinorhizobium fredii USDA257.</title>
        <authorList>
            <person name="Schuldes J."/>
            <person name="Rodriguez Orbegoso M."/>
            <person name="Schmeisser C."/>
            <person name="Krishnan H.B."/>
            <person name="Daniel R."/>
            <person name="Streit W.R."/>
        </authorList>
    </citation>
    <scope>NUCLEOTIDE SEQUENCE [LARGE SCALE GENOMIC DNA]</scope>
    <source>
        <strain evidence="7 8">USDA 257</strain>
    </source>
</reference>
<dbReference type="SUPFAM" id="SSF46689">
    <property type="entry name" value="Homeodomain-like"/>
    <property type="match status" value="1"/>
</dbReference>
<feature type="domain" description="HTH tetR-type" evidence="6">
    <location>
        <begin position="12"/>
        <end position="72"/>
    </location>
</feature>
<keyword evidence="1" id="KW-0805">Transcription regulation</keyword>
<dbReference type="AlphaFoldDB" id="I3X3Z9"/>
<name>I3X3Z9_SINF2</name>
<organism evidence="7 8">
    <name type="scientific">Sinorhizobium fredii (strain USDA 257)</name>
    <dbReference type="NCBI Taxonomy" id="1185652"/>
    <lineage>
        <taxon>Bacteria</taxon>
        <taxon>Pseudomonadati</taxon>
        <taxon>Pseudomonadota</taxon>
        <taxon>Alphaproteobacteria</taxon>
        <taxon>Hyphomicrobiales</taxon>
        <taxon>Rhizobiaceae</taxon>
        <taxon>Sinorhizobium/Ensifer group</taxon>
        <taxon>Sinorhizobium</taxon>
    </lineage>
</organism>
<keyword evidence="2 4" id="KW-0238">DNA-binding</keyword>
<feature type="compositionally biased region" description="Basic and acidic residues" evidence="5">
    <location>
        <begin position="207"/>
        <end position="217"/>
    </location>
</feature>
<keyword evidence="3" id="KW-0804">Transcription</keyword>
<dbReference type="InterPro" id="IPR050109">
    <property type="entry name" value="HTH-type_TetR-like_transc_reg"/>
</dbReference>
<dbReference type="HOGENOM" id="CLU_069356_7_1_5"/>
<dbReference type="STRING" id="1185652.USDA257_c20220"/>
<dbReference type="SUPFAM" id="SSF48498">
    <property type="entry name" value="Tetracyclin repressor-like, C-terminal domain"/>
    <property type="match status" value="1"/>
</dbReference>
<feature type="region of interest" description="Disordered" evidence="5">
    <location>
        <begin position="198"/>
        <end position="217"/>
    </location>
</feature>
<dbReference type="Proteomes" id="UP000006180">
    <property type="component" value="Chromosome"/>
</dbReference>
<protein>
    <submittedName>
        <fullName evidence="7">Transcriptional regulator, TetR family</fullName>
    </submittedName>
</protein>
<dbReference type="InterPro" id="IPR001647">
    <property type="entry name" value="HTH_TetR"/>
</dbReference>
<evidence type="ECO:0000259" key="6">
    <source>
        <dbReference type="PROSITE" id="PS50977"/>
    </source>
</evidence>
<gene>
    <name evidence="7" type="ORF">USDA257_c20220</name>
</gene>
<dbReference type="PROSITE" id="PS50977">
    <property type="entry name" value="HTH_TETR_2"/>
    <property type="match status" value="1"/>
</dbReference>
<dbReference type="RefSeq" id="WP_014762775.1">
    <property type="nucleotide sequence ID" value="NC_018000.1"/>
</dbReference>
<evidence type="ECO:0000256" key="5">
    <source>
        <dbReference type="SAM" id="MobiDB-lite"/>
    </source>
</evidence>
<dbReference type="PANTHER" id="PTHR30055">
    <property type="entry name" value="HTH-TYPE TRANSCRIPTIONAL REGULATOR RUTR"/>
    <property type="match status" value="1"/>
</dbReference>
<dbReference type="eggNOG" id="COG1309">
    <property type="taxonomic scope" value="Bacteria"/>
</dbReference>
<dbReference type="KEGG" id="sfd:USDA257_c20220"/>
<dbReference type="InterPro" id="IPR009057">
    <property type="entry name" value="Homeodomain-like_sf"/>
</dbReference>
<evidence type="ECO:0000256" key="2">
    <source>
        <dbReference type="ARBA" id="ARBA00023125"/>
    </source>
</evidence>
<feature type="DNA-binding region" description="H-T-H motif" evidence="4">
    <location>
        <begin position="35"/>
        <end position="54"/>
    </location>
</feature>
<dbReference type="PANTHER" id="PTHR30055:SF151">
    <property type="entry name" value="TRANSCRIPTIONAL REGULATORY PROTEIN"/>
    <property type="match status" value="1"/>
</dbReference>
<proteinExistence type="predicted"/>
<evidence type="ECO:0000256" key="3">
    <source>
        <dbReference type="ARBA" id="ARBA00023163"/>
    </source>
</evidence>
<dbReference type="Gene3D" id="1.10.357.10">
    <property type="entry name" value="Tetracycline Repressor, domain 2"/>
    <property type="match status" value="1"/>
</dbReference>
<sequence>MDYPGRPGTFTDMVRARILEVAEEHFRRIGHHKTSVADIASELGMSRANIYRFFSSKDAISESVCGRVVNRATDVAVASASRNVPALEKLEQILSAVHHYNKMQLAEEKHMHDLVATAVRENWAHDKRMMTILEAIIREGMEADEFEVKDPAETARAVNTAFTPFFHPILIEHSVRRGEDTEAGLREQFRFVQKALGNRAESGSRTTRTDRVRCGQS</sequence>
<dbReference type="GO" id="GO:0000976">
    <property type="term" value="F:transcription cis-regulatory region binding"/>
    <property type="evidence" value="ECO:0007669"/>
    <property type="project" value="TreeGrafter"/>
</dbReference>
<dbReference type="GO" id="GO:0003700">
    <property type="term" value="F:DNA-binding transcription factor activity"/>
    <property type="evidence" value="ECO:0007669"/>
    <property type="project" value="TreeGrafter"/>
</dbReference>
<dbReference type="InterPro" id="IPR041478">
    <property type="entry name" value="TetR_C_27"/>
</dbReference>
<dbReference type="PATRIC" id="fig|1185652.3.peg.2090"/>
<dbReference type="InterPro" id="IPR036271">
    <property type="entry name" value="Tet_transcr_reg_TetR-rel_C_sf"/>
</dbReference>
<evidence type="ECO:0000256" key="1">
    <source>
        <dbReference type="ARBA" id="ARBA00023015"/>
    </source>
</evidence>